<name>A0A8J2QHL8_9NEOP</name>
<dbReference type="AlphaFoldDB" id="A0A8J2QHL8"/>
<keyword evidence="3" id="KW-1185">Reference proteome</keyword>
<proteinExistence type="predicted"/>
<evidence type="ECO:0000256" key="1">
    <source>
        <dbReference type="SAM" id="MobiDB-lite"/>
    </source>
</evidence>
<dbReference type="OrthoDB" id="6724830at2759"/>
<feature type="region of interest" description="Disordered" evidence="1">
    <location>
        <begin position="359"/>
        <end position="382"/>
    </location>
</feature>
<dbReference type="PANTHER" id="PTHR21055:SF3">
    <property type="entry name" value="PROTEIN PHOSPHATASE 1 REGULATORY SUBUNIT 36"/>
    <property type="match status" value="1"/>
</dbReference>
<dbReference type="GO" id="GO:0019902">
    <property type="term" value="F:phosphatase binding"/>
    <property type="evidence" value="ECO:0007669"/>
    <property type="project" value="InterPro"/>
</dbReference>
<dbReference type="PANTHER" id="PTHR21055">
    <property type="entry name" value="PROTEIN PHOSPHATASE 1 REGULATORY SUBUNIT 36"/>
    <property type="match status" value="1"/>
</dbReference>
<accession>A0A8J2QHL8</accession>
<sequence>MADEDDEGGFGGLYEDGHWVWDEETEGLVFVSDLPPKQVEIIQIPTKAPTGTIDFRDDVDLIEQIRFRRRYQRKLKPGQADVITVQDVKDIALFTAPVNILSPVLINMLHLPTTERFIRALVLCCQYYLQIANEMADRIIKLESKVRTPQCEIVESEFRDNLSDLRLLVAKEYSTMLIGGGDTKKFHHMGPQKKRRSLSDKDARFFETLLRMCVQIVWLALGRKAFNQIELEVNRMFKSEIFNAVEHTLKTGYISKMVKEERQVLLGKCVRQDKKLNTRSPLMNEVFCHRQIDYRMMGLGVIKCQQYVVCCNENSVNPRILYMLQAVAGPEEKLSELGIVLGIIGMPRNVFDTMLRPLPTGGDTTKSRASVSTQSYGSNKSAVSAGSRKSQLFLPTLYPNIVLPAKESELTYFPSQFSDETEVIRPCSETQRRRWQNRLQRLLHPH</sequence>
<dbReference type="InterPro" id="IPR026142">
    <property type="entry name" value="Pro_pase_1_reg_su_36"/>
</dbReference>
<evidence type="ECO:0000313" key="2">
    <source>
        <dbReference type="EMBL" id="CAG9563165.1"/>
    </source>
</evidence>
<feature type="compositionally biased region" description="Polar residues" evidence="1">
    <location>
        <begin position="362"/>
        <end position="382"/>
    </location>
</feature>
<dbReference type="Proteomes" id="UP000789524">
    <property type="component" value="Unassembled WGS sequence"/>
</dbReference>
<dbReference type="EMBL" id="CAKASE010000049">
    <property type="protein sequence ID" value="CAG9563165.1"/>
    <property type="molecule type" value="Genomic_DNA"/>
</dbReference>
<reference evidence="2" key="1">
    <citation type="submission" date="2021-09" db="EMBL/GenBank/DDBJ databases">
        <authorList>
            <person name="Martin H S."/>
        </authorList>
    </citation>
    <scope>NUCLEOTIDE SEQUENCE</scope>
</reference>
<protein>
    <submittedName>
        <fullName evidence="2">(African queen) hypothetical protein</fullName>
    </submittedName>
</protein>
<organism evidence="2 3">
    <name type="scientific">Danaus chrysippus</name>
    <name type="common">African queen</name>
    <dbReference type="NCBI Taxonomy" id="151541"/>
    <lineage>
        <taxon>Eukaryota</taxon>
        <taxon>Metazoa</taxon>
        <taxon>Ecdysozoa</taxon>
        <taxon>Arthropoda</taxon>
        <taxon>Hexapoda</taxon>
        <taxon>Insecta</taxon>
        <taxon>Pterygota</taxon>
        <taxon>Neoptera</taxon>
        <taxon>Endopterygota</taxon>
        <taxon>Lepidoptera</taxon>
        <taxon>Glossata</taxon>
        <taxon>Ditrysia</taxon>
        <taxon>Papilionoidea</taxon>
        <taxon>Nymphalidae</taxon>
        <taxon>Danainae</taxon>
        <taxon>Danaini</taxon>
        <taxon>Danaina</taxon>
        <taxon>Danaus</taxon>
        <taxon>Anosia</taxon>
    </lineage>
</organism>
<gene>
    <name evidence="2" type="ORF">DCHRY22_LOCUS4367</name>
</gene>
<comment type="caution">
    <text evidence="2">The sequence shown here is derived from an EMBL/GenBank/DDBJ whole genome shotgun (WGS) entry which is preliminary data.</text>
</comment>
<dbReference type="Pfam" id="PF14895">
    <property type="entry name" value="PPPI_inhib"/>
    <property type="match status" value="1"/>
</dbReference>
<evidence type="ECO:0000313" key="3">
    <source>
        <dbReference type="Proteomes" id="UP000789524"/>
    </source>
</evidence>